<dbReference type="AlphaFoldDB" id="A0A0R0GQA5"/>
<evidence type="ECO:0000313" key="3">
    <source>
        <dbReference type="EnsemblPlants" id="KRH17449"/>
    </source>
</evidence>
<reference evidence="2 3" key="1">
    <citation type="journal article" date="2010" name="Nature">
        <title>Genome sequence of the palaeopolyploid soybean.</title>
        <authorList>
            <person name="Schmutz J."/>
            <person name="Cannon S.B."/>
            <person name="Schlueter J."/>
            <person name="Ma J."/>
            <person name="Mitros T."/>
            <person name="Nelson W."/>
            <person name="Hyten D.L."/>
            <person name="Song Q."/>
            <person name="Thelen J.J."/>
            <person name="Cheng J."/>
            <person name="Xu D."/>
            <person name="Hellsten U."/>
            <person name="May G.D."/>
            <person name="Yu Y."/>
            <person name="Sakurai T."/>
            <person name="Umezawa T."/>
            <person name="Bhattacharyya M.K."/>
            <person name="Sandhu D."/>
            <person name="Valliyodan B."/>
            <person name="Lindquist E."/>
            <person name="Peto M."/>
            <person name="Grant D."/>
            <person name="Shu S."/>
            <person name="Goodstein D."/>
            <person name="Barry K."/>
            <person name="Futrell-Griggs M."/>
            <person name="Abernathy B."/>
            <person name="Du J."/>
            <person name="Tian Z."/>
            <person name="Zhu L."/>
            <person name="Gill N."/>
            <person name="Joshi T."/>
            <person name="Libault M."/>
            <person name="Sethuraman A."/>
            <person name="Zhang X.-C."/>
            <person name="Shinozaki K."/>
            <person name="Nguyen H.T."/>
            <person name="Wing R.A."/>
            <person name="Cregan P."/>
            <person name="Specht J."/>
            <person name="Grimwood J."/>
            <person name="Rokhsar D."/>
            <person name="Stacey G."/>
            <person name="Shoemaker R.C."/>
            <person name="Jackson S.A."/>
        </authorList>
    </citation>
    <scope>NUCLEOTIDE SEQUENCE [LARGE SCALE GENOMIC DNA]</scope>
    <source>
        <strain evidence="3">cv. Williams 82</strain>
        <tissue evidence="2">Callus</tissue>
    </source>
</reference>
<dbReference type="Gramene" id="KRH17449">
    <property type="protein sequence ID" value="KRH17449"/>
    <property type="gene ID" value="GLYMA_14G220100"/>
</dbReference>
<reference evidence="3" key="2">
    <citation type="submission" date="2018-02" db="UniProtKB">
        <authorList>
            <consortium name="EnsemblPlants"/>
        </authorList>
    </citation>
    <scope>IDENTIFICATION</scope>
    <source>
        <strain evidence="3">Williams 82</strain>
    </source>
</reference>
<evidence type="ECO:0000313" key="2">
    <source>
        <dbReference type="EMBL" id="KRH17449.1"/>
    </source>
</evidence>
<dbReference type="EMBL" id="CM000847">
    <property type="protein sequence ID" value="KRH17449.1"/>
    <property type="molecule type" value="Genomic_DNA"/>
</dbReference>
<feature type="region of interest" description="Disordered" evidence="1">
    <location>
        <begin position="59"/>
        <end position="94"/>
    </location>
</feature>
<evidence type="ECO:0000313" key="4">
    <source>
        <dbReference type="Proteomes" id="UP000008827"/>
    </source>
</evidence>
<keyword evidence="4" id="KW-1185">Reference proteome</keyword>
<sequence>MDGVLKPYQAGEQRGSSYKQNKMKNSRNNVATYASGLMNPLALRSSFYYHQQNQLPPLLPLPSVSLSPSTTVKSRKNRTRKSKQMQEEEAYKKKPTAGLLTSPGVCTSSFRSTAIGGNGFGFGTENVDFASWVFDLSPPPSSLPVPKFCMRRSKLSCNAETN</sequence>
<evidence type="ECO:0000256" key="1">
    <source>
        <dbReference type="SAM" id="MobiDB-lite"/>
    </source>
</evidence>
<reference evidence="2" key="3">
    <citation type="submission" date="2018-07" db="EMBL/GenBank/DDBJ databases">
        <title>WGS assembly of Glycine max.</title>
        <authorList>
            <person name="Schmutz J."/>
            <person name="Cannon S."/>
            <person name="Schlueter J."/>
            <person name="Ma J."/>
            <person name="Mitros T."/>
            <person name="Nelson W."/>
            <person name="Hyten D."/>
            <person name="Song Q."/>
            <person name="Thelen J."/>
            <person name="Cheng J."/>
            <person name="Xu D."/>
            <person name="Hellsten U."/>
            <person name="May G."/>
            <person name="Yu Y."/>
            <person name="Sakurai T."/>
            <person name="Umezawa T."/>
            <person name="Bhattacharyya M."/>
            <person name="Sandhu D."/>
            <person name="Valliyodan B."/>
            <person name="Lindquist E."/>
            <person name="Peto M."/>
            <person name="Grant D."/>
            <person name="Shu S."/>
            <person name="Goodstein D."/>
            <person name="Barry K."/>
            <person name="Futrell-Griggs M."/>
            <person name="Abernathy B."/>
            <person name="Du J."/>
            <person name="Tian Z."/>
            <person name="Zhu L."/>
            <person name="Gill N."/>
            <person name="Joshi T."/>
            <person name="Libault M."/>
            <person name="Sethuraman A."/>
            <person name="Zhang X."/>
            <person name="Shinozaki K."/>
            <person name="Nguyen H."/>
            <person name="Wing R."/>
            <person name="Cregan P."/>
            <person name="Specht J."/>
            <person name="Grimwood J."/>
            <person name="Rokhsar D."/>
            <person name="Stacey G."/>
            <person name="Shoemaker R."/>
            <person name="Jackson S."/>
        </authorList>
    </citation>
    <scope>NUCLEOTIDE SEQUENCE</scope>
    <source>
        <tissue evidence="2">Callus</tissue>
    </source>
</reference>
<name>A0A0R0GQA5_SOYBN</name>
<protein>
    <submittedName>
        <fullName evidence="2 3">Uncharacterized protein</fullName>
    </submittedName>
</protein>
<gene>
    <name evidence="2" type="ORF">GLYMA_14G220100</name>
</gene>
<feature type="compositionally biased region" description="Basic residues" evidence="1">
    <location>
        <begin position="73"/>
        <end position="83"/>
    </location>
</feature>
<dbReference type="Proteomes" id="UP000008827">
    <property type="component" value="Chromosome 14"/>
</dbReference>
<feature type="region of interest" description="Disordered" evidence="1">
    <location>
        <begin position="1"/>
        <end position="25"/>
    </location>
</feature>
<dbReference type="EnsemblPlants" id="KRH17449">
    <property type="protein sequence ID" value="KRH17449"/>
    <property type="gene ID" value="GLYMA_14G220100"/>
</dbReference>
<dbReference type="OMA" id="WVFNLSP"/>
<organism evidence="2">
    <name type="scientific">Glycine max</name>
    <name type="common">Soybean</name>
    <name type="synonym">Glycine hispida</name>
    <dbReference type="NCBI Taxonomy" id="3847"/>
    <lineage>
        <taxon>Eukaryota</taxon>
        <taxon>Viridiplantae</taxon>
        <taxon>Streptophyta</taxon>
        <taxon>Embryophyta</taxon>
        <taxon>Tracheophyta</taxon>
        <taxon>Spermatophyta</taxon>
        <taxon>Magnoliopsida</taxon>
        <taxon>eudicotyledons</taxon>
        <taxon>Gunneridae</taxon>
        <taxon>Pentapetalae</taxon>
        <taxon>rosids</taxon>
        <taxon>fabids</taxon>
        <taxon>Fabales</taxon>
        <taxon>Fabaceae</taxon>
        <taxon>Papilionoideae</taxon>
        <taxon>50 kb inversion clade</taxon>
        <taxon>NPAAA clade</taxon>
        <taxon>indigoferoid/millettioid clade</taxon>
        <taxon>Phaseoleae</taxon>
        <taxon>Glycine</taxon>
        <taxon>Glycine subgen. Soja</taxon>
    </lineage>
</organism>
<dbReference type="InParanoid" id="A0A0R0GQA5"/>
<proteinExistence type="predicted"/>
<accession>A0A0R0GQA5</accession>
<dbReference type="OrthoDB" id="1418691at2759"/>